<dbReference type="InterPro" id="IPR036291">
    <property type="entry name" value="NAD(P)-bd_dom_sf"/>
</dbReference>
<dbReference type="InterPro" id="IPR045626">
    <property type="entry name" value="PGDH_ASB_dom"/>
</dbReference>
<dbReference type="PANTHER" id="PTHR42938">
    <property type="entry name" value="FORMATE DEHYDROGENASE 1"/>
    <property type="match status" value="1"/>
</dbReference>
<accession>A0AAE0W819</accession>
<comment type="caution">
    <text evidence="9">The sequence shown here is derived from an EMBL/GenBank/DDBJ whole genome shotgun (WGS) entry which is preliminary data.</text>
</comment>
<evidence type="ECO:0000256" key="6">
    <source>
        <dbReference type="RuleBase" id="RU363003"/>
    </source>
</evidence>
<comment type="pathway">
    <text evidence="1 6">Amino-acid biosynthesis; L-serine biosynthesis; L-serine from 3-phospho-D-glycerate: step 1/3.</text>
</comment>
<keyword evidence="6" id="KW-0718">Serine biosynthesis</keyword>
<dbReference type="Gene3D" id="3.30.70.260">
    <property type="match status" value="1"/>
</dbReference>
<comment type="catalytic activity">
    <reaction evidence="5 6">
        <text>(2R)-3-phosphoglycerate + NAD(+) = 3-phosphooxypyruvate + NADH + H(+)</text>
        <dbReference type="Rhea" id="RHEA:12641"/>
        <dbReference type="ChEBI" id="CHEBI:15378"/>
        <dbReference type="ChEBI" id="CHEBI:18110"/>
        <dbReference type="ChEBI" id="CHEBI:57540"/>
        <dbReference type="ChEBI" id="CHEBI:57945"/>
        <dbReference type="ChEBI" id="CHEBI:58272"/>
        <dbReference type="EC" id="1.1.1.95"/>
    </reaction>
</comment>
<dbReference type="EMBL" id="JAEAOA010000085">
    <property type="protein sequence ID" value="KAK3604906.1"/>
    <property type="molecule type" value="Genomic_DNA"/>
</dbReference>
<dbReference type="Pfam" id="PF00389">
    <property type="entry name" value="2-Hacid_dh"/>
    <property type="match status" value="1"/>
</dbReference>
<dbReference type="InterPro" id="IPR006139">
    <property type="entry name" value="D-isomer_2_OHA_DH_cat_dom"/>
</dbReference>
<dbReference type="Proteomes" id="UP001195483">
    <property type="component" value="Unassembled WGS sequence"/>
</dbReference>
<dbReference type="SUPFAM" id="SSF55021">
    <property type="entry name" value="ACT-like"/>
    <property type="match status" value="1"/>
</dbReference>
<reference evidence="9" key="3">
    <citation type="submission" date="2023-05" db="EMBL/GenBank/DDBJ databases">
        <authorList>
            <person name="Smith C.H."/>
        </authorList>
    </citation>
    <scope>NUCLEOTIDE SEQUENCE</scope>
    <source>
        <strain evidence="9">CHS0354</strain>
        <tissue evidence="9">Mantle</tissue>
    </source>
</reference>
<dbReference type="GO" id="GO:0051287">
    <property type="term" value="F:NAD binding"/>
    <property type="evidence" value="ECO:0007669"/>
    <property type="project" value="UniProtKB-UniRule"/>
</dbReference>
<keyword evidence="10" id="KW-1185">Reference proteome</keyword>
<dbReference type="InterPro" id="IPR006236">
    <property type="entry name" value="PGDH"/>
</dbReference>
<dbReference type="Gene3D" id="3.40.50.720">
    <property type="entry name" value="NAD(P)-binding Rossmann-like Domain"/>
    <property type="match status" value="2"/>
</dbReference>
<dbReference type="InterPro" id="IPR002912">
    <property type="entry name" value="ACT_dom"/>
</dbReference>
<protein>
    <recommendedName>
        <fullName evidence="6">D-3-phosphoglycerate dehydrogenase</fullName>
        <ecNumber evidence="6">1.1.1.95</ecNumber>
    </recommendedName>
</protein>
<dbReference type="GO" id="GO:0004617">
    <property type="term" value="F:phosphoglycerate dehydrogenase activity"/>
    <property type="evidence" value="ECO:0007669"/>
    <property type="project" value="UniProtKB-EC"/>
</dbReference>
<dbReference type="PANTHER" id="PTHR42938:SF9">
    <property type="entry name" value="FORMATE DEHYDROGENASE 1"/>
    <property type="match status" value="1"/>
</dbReference>
<dbReference type="PROSITE" id="PS00671">
    <property type="entry name" value="D_2_HYDROXYACID_DH_3"/>
    <property type="match status" value="1"/>
</dbReference>
<evidence type="ECO:0000256" key="5">
    <source>
        <dbReference type="ARBA" id="ARBA00048731"/>
    </source>
</evidence>
<dbReference type="FunFam" id="3.40.50.720:FF:000021">
    <property type="entry name" value="D-3-phosphoglycerate dehydrogenase"/>
    <property type="match status" value="1"/>
</dbReference>
<evidence type="ECO:0000259" key="8">
    <source>
        <dbReference type="PROSITE" id="PS51671"/>
    </source>
</evidence>
<dbReference type="InterPro" id="IPR029009">
    <property type="entry name" value="ASB_dom_sf"/>
</dbReference>
<evidence type="ECO:0000313" key="9">
    <source>
        <dbReference type="EMBL" id="KAK3604906.1"/>
    </source>
</evidence>
<feature type="coiled-coil region" evidence="7">
    <location>
        <begin position="612"/>
        <end position="639"/>
    </location>
</feature>
<keyword evidence="7" id="KW-0175">Coiled coil</keyword>
<evidence type="ECO:0000256" key="4">
    <source>
        <dbReference type="ARBA" id="ARBA00023027"/>
    </source>
</evidence>
<gene>
    <name evidence="9" type="ORF">CHS0354_000569</name>
</gene>
<dbReference type="PROSITE" id="PS00065">
    <property type="entry name" value="D_2_HYDROXYACID_DH_1"/>
    <property type="match status" value="1"/>
</dbReference>
<dbReference type="InterPro" id="IPR045865">
    <property type="entry name" value="ACT-like_dom_sf"/>
</dbReference>
<reference evidence="9" key="2">
    <citation type="journal article" date="2021" name="Genome Biol. Evol.">
        <title>Developing a high-quality reference genome for a parasitic bivalve with doubly uniparental inheritance (Bivalvia: Unionida).</title>
        <authorList>
            <person name="Smith C.H."/>
        </authorList>
    </citation>
    <scope>NUCLEOTIDE SEQUENCE</scope>
    <source>
        <strain evidence="9">CHS0354</strain>
        <tissue evidence="9">Mantle</tissue>
    </source>
</reference>
<feature type="domain" description="ACT" evidence="8">
    <location>
        <begin position="454"/>
        <end position="526"/>
    </location>
</feature>
<dbReference type="SUPFAM" id="SSF46565">
    <property type="entry name" value="Chaperone J-domain"/>
    <property type="match status" value="1"/>
</dbReference>
<dbReference type="AlphaFoldDB" id="A0AAE0W819"/>
<evidence type="ECO:0000256" key="7">
    <source>
        <dbReference type="SAM" id="Coils"/>
    </source>
</evidence>
<evidence type="ECO:0000313" key="10">
    <source>
        <dbReference type="Proteomes" id="UP001195483"/>
    </source>
</evidence>
<dbReference type="PROSITE" id="PS51671">
    <property type="entry name" value="ACT"/>
    <property type="match status" value="1"/>
</dbReference>
<dbReference type="InterPro" id="IPR029753">
    <property type="entry name" value="D-isomer_DH_CS"/>
</dbReference>
<dbReference type="InterPro" id="IPR029752">
    <property type="entry name" value="D-isomer_DH_CS1"/>
</dbReference>
<keyword evidence="6" id="KW-0028">Amino-acid biosynthesis</keyword>
<dbReference type="CDD" id="cd12173">
    <property type="entry name" value="PGDH_4"/>
    <property type="match status" value="1"/>
</dbReference>
<dbReference type="Gene3D" id="3.30.1330.90">
    <property type="entry name" value="D-3-phosphoglycerate dehydrogenase, domain 3"/>
    <property type="match status" value="1"/>
</dbReference>
<dbReference type="Pfam" id="PF19304">
    <property type="entry name" value="PGDH_inter"/>
    <property type="match status" value="1"/>
</dbReference>
<keyword evidence="3 6" id="KW-0560">Oxidoreductase</keyword>
<dbReference type="SUPFAM" id="SSF51735">
    <property type="entry name" value="NAD(P)-binding Rossmann-fold domains"/>
    <property type="match status" value="1"/>
</dbReference>
<name>A0AAE0W819_9BIVA</name>
<comment type="similarity">
    <text evidence="2 6">Belongs to the D-isomer specific 2-hydroxyacid dehydrogenase family.</text>
</comment>
<evidence type="ECO:0000256" key="1">
    <source>
        <dbReference type="ARBA" id="ARBA00005216"/>
    </source>
</evidence>
<sequence>MRALILDNIEVFCGEILRKSGIEVKQENKLSRDGLKEVISNYEIVIVRSATKIDAEIIELGKKLRLIGRAGVGVDNIDIEAATNKSILVMNTPGGNTVSAAEHTCGMLLSVARLIPQAHAETAAGIWDRKKWMGVELEGKTLAILGFGKIGQEVARRMTSFGMRILVYDPMIPDEFAQTIGVNLSSLEKCFQEADFITLHTPLNSSTRGLVSKKTIEMMKTGVRIVNCARGGIVNEADLAEELTKGKVAAAAADVFEKEPLSQDSPLLKAPHFIMTPHIAASTIEAQSKVATQIALQIGDWISGKEVVGVVNAASLGLVQNLELQAYIELSEKMGSFVAQYVDGQPKQLTVFLSGSMLGKFSDHIISAVLKGIFKIMGEKNIRHNTALAFAKSKGIVIEVNREKSHQDYTDLVRIEYSTELGKSFVSGFVIGKTAQRINMIDEFTCEVKLEKYLLVYKNRDKPGVIARVGARLLRVNKNIANVSLSRNEEKTKALTIISLDSDVDDDVLERIKNVDDDKLLKKRYYDINKKSHPDFFIHNSPNERRESLLFTADLNVAFKTLKDKITRFYYVSELLLGDSVTELKKIDSLMLMQMMQVQEKVDEFIRGNVLRQEVEVEKKNIMEQRVQVERNMDSLSIEFDTVSSIDERIKIIEAIYKQLVMHKYFGSLLESITKALHSNEK</sequence>
<dbReference type="NCBIfam" id="TIGR01327">
    <property type="entry name" value="PGDH"/>
    <property type="match status" value="1"/>
</dbReference>
<organism evidence="9 10">
    <name type="scientific">Potamilus streckersoni</name>
    <dbReference type="NCBI Taxonomy" id="2493646"/>
    <lineage>
        <taxon>Eukaryota</taxon>
        <taxon>Metazoa</taxon>
        <taxon>Spiralia</taxon>
        <taxon>Lophotrochozoa</taxon>
        <taxon>Mollusca</taxon>
        <taxon>Bivalvia</taxon>
        <taxon>Autobranchia</taxon>
        <taxon>Heteroconchia</taxon>
        <taxon>Palaeoheterodonta</taxon>
        <taxon>Unionida</taxon>
        <taxon>Unionoidea</taxon>
        <taxon>Unionidae</taxon>
        <taxon>Ambleminae</taxon>
        <taxon>Lampsilini</taxon>
        <taxon>Potamilus</taxon>
    </lineage>
</organism>
<keyword evidence="4 6" id="KW-0520">NAD</keyword>
<dbReference type="GO" id="GO:0006564">
    <property type="term" value="P:L-serine biosynthetic process"/>
    <property type="evidence" value="ECO:0007669"/>
    <property type="project" value="UniProtKB-KW"/>
</dbReference>
<reference evidence="9" key="1">
    <citation type="journal article" date="2021" name="Genome Biol. Evol.">
        <title>A High-Quality Reference Genome for a Parasitic Bivalve with Doubly Uniparental Inheritance (Bivalvia: Unionida).</title>
        <authorList>
            <person name="Smith C.H."/>
        </authorList>
    </citation>
    <scope>NUCLEOTIDE SEQUENCE</scope>
    <source>
        <strain evidence="9">CHS0354</strain>
    </source>
</reference>
<proteinExistence type="inferred from homology"/>
<dbReference type="InterPro" id="IPR036869">
    <property type="entry name" value="J_dom_sf"/>
</dbReference>
<dbReference type="Pfam" id="PF02826">
    <property type="entry name" value="2-Hacid_dh_C"/>
    <property type="match status" value="1"/>
</dbReference>
<evidence type="ECO:0000256" key="2">
    <source>
        <dbReference type="ARBA" id="ARBA00005854"/>
    </source>
</evidence>
<dbReference type="SUPFAM" id="SSF52283">
    <property type="entry name" value="Formate/glycerate dehydrogenase catalytic domain-like"/>
    <property type="match status" value="1"/>
</dbReference>
<evidence type="ECO:0000256" key="3">
    <source>
        <dbReference type="ARBA" id="ARBA00023002"/>
    </source>
</evidence>
<dbReference type="SUPFAM" id="SSF143548">
    <property type="entry name" value="Serine metabolism enzymes domain"/>
    <property type="match status" value="1"/>
</dbReference>
<dbReference type="InterPro" id="IPR006140">
    <property type="entry name" value="D-isomer_DH_NAD-bd"/>
</dbReference>
<dbReference type="EC" id="1.1.1.95" evidence="6"/>